<proteinExistence type="predicted"/>
<dbReference type="EMBL" id="JACONZ010000002">
    <property type="protein sequence ID" value="MBC5581305.1"/>
    <property type="molecule type" value="Genomic_DNA"/>
</dbReference>
<keyword evidence="1" id="KW-1133">Transmembrane helix</keyword>
<name>A0A923I6Q9_9FIRM</name>
<gene>
    <name evidence="2" type="ORF">H8S23_07265</name>
</gene>
<keyword evidence="1" id="KW-0472">Membrane</keyword>
<evidence type="ECO:0000256" key="1">
    <source>
        <dbReference type="SAM" id="Phobius"/>
    </source>
</evidence>
<dbReference type="AlphaFoldDB" id="A0A923I6Q9"/>
<evidence type="ECO:0000313" key="3">
    <source>
        <dbReference type="Proteomes" id="UP000659630"/>
    </source>
</evidence>
<keyword evidence="3" id="KW-1185">Reference proteome</keyword>
<dbReference type="RefSeq" id="WP_186887665.1">
    <property type="nucleotide sequence ID" value="NZ_JACONZ010000002.1"/>
</dbReference>
<feature type="transmembrane region" description="Helical" evidence="1">
    <location>
        <begin position="38"/>
        <end position="57"/>
    </location>
</feature>
<sequence length="78" mass="8689">MLKKLIVPLFAHLLLLAAAVWMLLVLLQQSVFTGVLKWVMAGCAALLILCIAAAYLLRVVDYLQQRKKAEDAQLPPEE</sequence>
<accession>A0A923I6Q9</accession>
<comment type="caution">
    <text evidence="2">The sequence shown here is derived from an EMBL/GenBank/DDBJ whole genome shotgun (WGS) entry which is preliminary data.</text>
</comment>
<keyword evidence="1" id="KW-0812">Transmembrane</keyword>
<reference evidence="2" key="1">
    <citation type="submission" date="2020-08" db="EMBL/GenBank/DDBJ databases">
        <title>Genome public.</title>
        <authorList>
            <person name="Liu C."/>
            <person name="Sun Q."/>
        </authorList>
    </citation>
    <scope>NUCLEOTIDE SEQUENCE</scope>
    <source>
        <strain evidence="2">BX8</strain>
    </source>
</reference>
<organism evidence="2 3">
    <name type="scientific">Anaerofilum hominis</name>
    <dbReference type="NCBI Taxonomy" id="2763016"/>
    <lineage>
        <taxon>Bacteria</taxon>
        <taxon>Bacillati</taxon>
        <taxon>Bacillota</taxon>
        <taxon>Clostridia</taxon>
        <taxon>Eubacteriales</taxon>
        <taxon>Oscillospiraceae</taxon>
        <taxon>Anaerofilum</taxon>
    </lineage>
</organism>
<evidence type="ECO:0000313" key="2">
    <source>
        <dbReference type="EMBL" id="MBC5581305.1"/>
    </source>
</evidence>
<protein>
    <submittedName>
        <fullName evidence="2">Uncharacterized protein</fullName>
    </submittedName>
</protein>
<dbReference type="Proteomes" id="UP000659630">
    <property type="component" value="Unassembled WGS sequence"/>
</dbReference>